<evidence type="ECO:0000256" key="10">
    <source>
        <dbReference type="ARBA" id="ARBA00023306"/>
    </source>
</evidence>
<keyword evidence="5 19" id="KW-0132">Cell division</keyword>
<evidence type="ECO:0000313" key="25">
    <source>
        <dbReference type="Proteomes" id="UP000559117"/>
    </source>
</evidence>
<feature type="binding site" evidence="19">
    <location>
        <begin position="112"/>
        <end position="118"/>
    </location>
    <ligand>
        <name>ATP</name>
        <dbReference type="ChEBI" id="CHEBI:30616"/>
    </ligand>
</feature>
<dbReference type="InterPro" id="IPR013221">
    <property type="entry name" value="Mur_ligase_cen"/>
</dbReference>
<evidence type="ECO:0000256" key="16">
    <source>
        <dbReference type="ARBA" id="ARBA00075482"/>
    </source>
</evidence>
<feature type="binding site" evidence="19">
    <location>
        <position position="181"/>
    </location>
    <ligand>
        <name>UDP-N-acetyl-alpha-D-muramoyl-L-alanyl-D-glutamate</name>
        <dbReference type="ChEBI" id="CHEBI:83900"/>
    </ligand>
</feature>
<proteinExistence type="inferred from homology"/>
<comment type="PTM">
    <text evidence="19">Carboxylation is probably crucial for Mg(2+) binding and, consequently, for the gamma-phosphate positioning of ATP.</text>
</comment>
<evidence type="ECO:0000259" key="21">
    <source>
        <dbReference type="Pfam" id="PF01225"/>
    </source>
</evidence>
<evidence type="ECO:0000256" key="4">
    <source>
        <dbReference type="ARBA" id="ARBA00022598"/>
    </source>
</evidence>
<feature type="binding site" evidence="19">
    <location>
        <position position="189"/>
    </location>
    <ligand>
        <name>UDP-N-acetyl-alpha-D-muramoyl-L-alanyl-D-glutamate</name>
        <dbReference type="ChEBI" id="CHEBI:83900"/>
    </ligand>
</feature>
<comment type="function">
    <text evidence="13 19">Catalyzes the addition of meso-diaminopimelic acid to the nucleotide precursor UDP-N-acetylmuramoyl-L-alanyl-D-glutamate (UMAG) in the biosynthesis of bacterial cell-wall peptidoglycan.</text>
</comment>
<keyword evidence="11 19" id="KW-0961">Cell wall biogenesis/degradation</keyword>
<dbReference type="GO" id="GO:0008765">
    <property type="term" value="F:UDP-N-acetylmuramoylalanyl-D-glutamate-2,6-diaminopimelate ligase activity"/>
    <property type="evidence" value="ECO:0007669"/>
    <property type="project" value="UniProtKB-UniRule"/>
</dbReference>
<evidence type="ECO:0000256" key="19">
    <source>
        <dbReference type="HAMAP-Rule" id="MF_00208"/>
    </source>
</evidence>
<feature type="domain" description="Mur ligase central" evidence="23">
    <location>
        <begin position="110"/>
        <end position="315"/>
    </location>
</feature>
<dbReference type="EC" id="6.3.2.13" evidence="14 19"/>
<dbReference type="Pfam" id="PF08245">
    <property type="entry name" value="Mur_ligase_M"/>
    <property type="match status" value="1"/>
</dbReference>
<dbReference type="Proteomes" id="UP000559117">
    <property type="component" value="Unassembled WGS sequence"/>
</dbReference>
<dbReference type="PANTHER" id="PTHR23135">
    <property type="entry name" value="MUR LIGASE FAMILY MEMBER"/>
    <property type="match status" value="1"/>
</dbReference>
<gene>
    <name evidence="19" type="primary">murE</name>
    <name evidence="24" type="ORF">HNR32_001091</name>
</gene>
<evidence type="ECO:0000256" key="14">
    <source>
        <dbReference type="ARBA" id="ARBA00066633"/>
    </source>
</evidence>
<keyword evidence="3 19" id="KW-0963">Cytoplasm</keyword>
<dbReference type="GO" id="GO:0071555">
    <property type="term" value="P:cell wall organization"/>
    <property type="evidence" value="ECO:0007669"/>
    <property type="project" value="UniProtKB-KW"/>
</dbReference>
<dbReference type="PANTHER" id="PTHR23135:SF4">
    <property type="entry name" value="UDP-N-ACETYLMURAMOYL-L-ALANYL-D-GLUTAMATE--2,6-DIAMINOPIMELATE LIGASE MURE HOMOLOG, CHLOROPLASTIC"/>
    <property type="match status" value="1"/>
</dbReference>
<evidence type="ECO:0000256" key="2">
    <source>
        <dbReference type="ARBA" id="ARBA00005898"/>
    </source>
</evidence>
<feature type="short sequence motif" description="Meso-diaminopimelate recognition motif" evidence="19">
    <location>
        <begin position="410"/>
        <end position="413"/>
    </location>
</feature>
<keyword evidence="25" id="KW-1185">Reference proteome</keyword>
<dbReference type="EMBL" id="JACHFH010000010">
    <property type="protein sequence ID" value="MBB5335947.1"/>
    <property type="molecule type" value="Genomic_DNA"/>
</dbReference>
<accession>A0A840UJY1</accession>
<dbReference type="Pfam" id="PF02875">
    <property type="entry name" value="Mur_ligase_C"/>
    <property type="match status" value="1"/>
</dbReference>
<dbReference type="Gene3D" id="3.40.1190.10">
    <property type="entry name" value="Mur-like, catalytic domain"/>
    <property type="match status" value="1"/>
</dbReference>
<evidence type="ECO:0000256" key="1">
    <source>
        <dbReference type="ARBA" id="ARBA00004752"/>
    </source>
</evidence>
<evidence type="ECO:0000313" key="24">
    <source>
        <dbReference type="EMBL" id="MBB5335947.1"/>
    </source>
</evidence>
<dbReference type="GO" id="GO:0005524">
    <property type="term" value="F:ATP binding"/>
    <property type="evidence" value="ECO:0007669"/>
    <property type="project" value="UniProtKB-UniRule"/>
</dbReference>
<keyword evidence="6 19" id="KW-0547">Nucleotide-binding</keyword>
<feature type="binding site" evidence="19">
    <location>
        <begin position="410"/>
        <end position="413"/>
    </location>
    <ligand>
        <name>meso-2,6-diaminopimelate</name>
        <dbReference type="ChEBI" id="CHEBI:57791"/>
    </ligand>
</feature>
<evidence type="ECO:0000256" key="8">
    <source>
        <dbReference type="ARBA" id="ARBA00022960"/>
    </source>
</evidence>
<keyword evidence="10 19" id="KW-0131">Cell cycle</keyword>
<keyword evidence="4 19" id="KW-0436">Ligase</keyword>
<organism evidence="24 25">
    <name type="scientific">Pectinatus brassicae</name>
    <dbReference type="NCBI Taxonomy" id="862415"/>
    <lineage>
        <taxon>Bacteria</taxon>
        <taxon>Bacillati</taxon>
        <taxon>Bacillota</taxon>
        <taxon>Negativicutes</taxon>
        <taxon>Selenomonadales</taxon>
        <taxon>Selenomonadaceae</taxon>
        <taxon>Pectinatus</taxon>
    </lineage>
</organism>
<dbReference type="RefSeq" id="WP_183860423.1">
    <property type="nucleotide sequence ID" value="NZ_JACHFH010000010.1"/>
</dbReference>
<comment type="similarity">
    <text evidence="2 19">Belongs to the MurCDEF family. MurE subfamily.</text>
</comment>
<dbReference type="SUPFAM" id="SSF63418">
    <property type="entry name" value="MurE/MurF N-terminal domain"/>
    <property type="match status" value="1"/>
</dbReference>
<dbReference type="InterPro" id="IPR036615">
    <property type="entry name" value="Mur_ligase_C_dom_sf"/>
</dbReference>
<dbReference type="GO" id="GO:0008360">
    <property type="term" value="P:regulation of cell shape"/>
    <property type="evidence" value="ECO:0007669"/>
    <property type="project" value="UniProtKB-KW"/>
</dbReference>
<dbReference type="NCBIfam" id="TIGR01085">
    <property type="entry name" value="murE"/>
    <property type="match status" value="1"/>
</dbReference>
<dbReference type="FunFam" id="3.90.190.20:FF:000006">
    <property type="entry name" value="UDP-N-acetylmuramoyl-L-alanyl-D-glutamate--2,6-diaminopimelate ligase"/>
    <property type="match status" value="1"/>
</dbReference>
<evidence type="ECO:0000256" key="7">
    <source>
        <dbReference type="ARBA" id="ARBA00022840"/>
    </source>
</evidence>
<dbReference type="NCBIfam" id="NF001124">
    <property type="entry name" value="PRK00139.1-2"/>
    <property type="match status" value="1"/>
</dbReference>
<dbReference type="GO" id="GO:0051301">
    <property type="term" value="P:cell division"/>
    <property type="evidence" value="ECO:0007669"/>
    <property type="project" value="UniProtKB-KW"/>
</dbReference>
<keyword evidence="9 19" id="KW-0573">Peptidoglycan synthesis</keyword>
<evidence type="ECO:0000256" key="13">
    <source>
        <dbReference type="ARBA" id="ARBA00056782"/>
    </source>
</evidence>
<comment type="caution">
    <text evidence="19">Lacks conserved residue(s) required for the propagation of feature annotation.</text>
</comment>
<feature type="domain" description="Mur ligase N-terminal catalytic" evidence="21">
    <location>
        <begin position="25"/>
        <end position="94"/>
    </location>
</feature>
<comment type="cofactor">
    <cofactor evidence="19">
        <name>Mg(2+)</name>
        <dbReference type="ChEBI" id="CHEBI:18420"/>
    </cofactor>
</comment>
<dbReference type="InterPro" id="IPR035911">
    <property type="entry name" value="MurE/MurF_N"/>
</dbReference>
<evidence type="ECO:0000256" key="20">
    <source>
        <dbReference type="RuleBase" id="RU004135"/>
    </source>
</evidence>
<evidence type="ECO:0000256" key="18">
    <source>
        <dbReference type="ARBA" id="ARBA00081560"/>
    </source>
</evidence>
<dbReference type="NCBIfam" id="NF001126">
    <property type="entry name" value="PRK00139.1-4"/>
    <property type="match status" value="1"/>
</dbReference>
<comment type="subcellular location">
    <subcellularLocation>
        <location evidence="19 20">Cytoplasm</location>
    </subcellularLocation>
</comment>
<evidence type="ECO:0000256" key="3">
    <source>
        <dbReference type="ARBA" id="ARBA00022490"/>
    </source>
</evidence>
<dbReference type="InterPro" id="IPR005761">
    <property type="entry name" value="UDP-N-AcMur-Glu-dNH2Pim_ligase"/>
</dbReference>
<dbReference type="PROSITE" id="PS01011">
    <property type="entry name" value="FOLYLPOLYGLU_SYNT_1"/>
    <property type="match status" value="1"/>
</dbReference>
<comment type="caution">
    <text evidence="24">The sequence shown here is derived from an EMBL/GenBank/DDBJ whole genome shotgun (WGS) entry which is preliminary data.</text>
</comment>
<dbReference type="Gene3D" id="3.90.190.20">
    <property type="entry name" value="Mur ligase, C-terminal domain"/>
    <property type="match status" value="1"/>
</dbReference>
<evidence type="ECO:0000256" key="9">
    <source>
        <dbReference type="ARBA" id="ARBA00022984"/>
    </source>
</evidence>
<feature type="domain" description="Mur ligase C-terminal" evidence="22">
    <location>
        <begin position="337"/>
        <end position="466"/>
    </location>
</feature>
<protein>
    <recommendedName>
        <fullName evidence="15 19">UDP-N-acetylmuramoyl-L-alanyl-D-glutamate--2,6-diaminopimelate ligase</fullName>
        <ecNumber evidence="14 19">6.3.2.13</ecNumber>
    </recommendedName>
    <alternativeName>
        <fullName evidence="16 19">Meso-A2pm-adding enzyme</fullName>
    </alternativeName>
    <alternativeName>
        <fullName evidence="17 19">Meso-diaminopimelate-adding enzyme</fullName>
    </alternativeName>
    <alternativeName>
        <fullName evidence="18 19">UDP-MurNAc-L-Ala-D-Glu:meso-diaminopimelate ligase</fullName>
    </alternativeName>
    <alternativeName>
        <fullName evidence="19">UDP-MurNAc-tripeptide synthetase</fullName>
    </alternativeName>
    <alternativeName>
        <fullName evidence="19">UDP-N-acetylmuramyl-tripeptide synthetase</fullName>
    </alternativeName>
</protein>
<feature type="binding site" evidence="19">
    <location>
        <begin position="154"/>
        <end position="155"/>
    </location>
    <ligand>
        <name>UDP-N-acetyl-alpha-D-muramoyl-L-alanyl-D-glutamate</name>
        <dbReference type="ChEBI" id="CHEBI:83900"/>
    </ligand>
</feature>
<keyword evidence="7 19" id="KW-0067">ATP-binding</keyword>
<dbReference type="Gene3D" id="3.40.1390.10">
    <property type="entry name" value="MurE/MurF, N-terminal domain"/>
    <property type="match status" value="1"/>
</dbReference>
<dbReference type="GO" id="GO:0004326">
    <property type="term" value="F:tetrahydrofolylpolyglutamate synthase activity"/>
    <property type="evidence" value="ECO:0007669"/>
    <property type="project" value="InterPro"/>
</dbReference>
<keyword evidence="8 19" id="KW-0133">Cell shape</keyword>
<feature type="binding site" evidence="19">
    <location>
        <position position="386"/>
    </location>
    <ligand>
        <name>meso-2,6-diaminopimelate</name>
        <dbReference type="ChEBI" id="CHEBI:57791"/>
    </ligand>
</feature>
<dbReference type="InterPro" id="IPR036565">
    <property type="entry name" value="Mur-like_cat_sf"/>
</dbReference>
<comment type="catalytic activity">
    <reaction evidence="12 19">
        <text>UDP-N-acetyl-alpha-D-muramoyl-L-alanyl-D-glutamate + meso-2,6-diaminopimelate + ATP = UDP-N-acetyl-alpha-D-muramoyl-L-alanyl-gamma-D-glutamyl-meso-2,6-diaminopimelate + ADP + phosphate + H(+)</text>
        <dbReference type="Rhea" id="RHEA:23676"/>
        <dbReference type="ChEBI" id="CHEBI:15378"/>
        <dbReference type="ChEBI" id="CHEBI:30616"/>
        <dbReference type="ChEBI" id="CHEBI:43474"/>
        <dbReference type="ChEBI" id="CHEBI:57791"/>
        <dbReference type="ChEBI" id="CHEBI:83900"/>
        <dbReference type="ChEBI" id="CHEBI:83905"/>
        <dbReference type="ChEBI" id="CHEBI:456216"/>
        <dbReference type="EC" id="6.3.2.13"/>
    </reaction>
</comment>
<comment type="pathway">
    <text evidence="1 19 20">Cell wall biogenesis; peptidoglycan biosynthesis.</text>
</comment>
<evidence type="ECO:0000256" key="12">
    <source>
        <dbReference type="ARBA" id="ARBA00050251"/>
    </source>
</evidence>
<reference evidence="24 25" key="1">
    <citation type="submission" date="2020-08" db="EMBL/GenBank/DDBJ databases">
        <title>Genomic Encyclopedia of Type Strains, Phase IV (KMG-IV): sequencing the most valuable type-strain genomes for metagenomic binning, comparative biology and taxonomic classification.</title>
        <authorList>
            <person name="Goeker M."/>
        </authorList>
    </citation>
    <scope>NUCLEOTIDE SEQUENCE [LARGE SCALE GENOMIC DNA]</scope>
    <source>
        <strain evidence="24 25">DSM 24661</strain>
    </source>
</reference>
<dbReference type="InterPro" id="IPR018109">
    <property type="entry name" value="Folylpolyglutamate_synth_CS"/>
</dbReference>
<evidence type="ECO:0000259" key="23">
    <source>
        <dbReference type="Pfam" id="PF08245"/>
    </source>
</evidence>
<dbReference type="InterPro" id="IPR004101">
    <property type="entry name" value="Mur_ligase_C"/>
</dbReference>
<name>A0A840UJY1_9FIRM</name>
<dbReference type="InterPro" id="IPR000713">
    <property type="entry name" value="Mur_ligase_N"/>
</dbReference>
<evidence type="ECO:0000256" key="17">
    <source>
        <dbReference type="ARBA" id="ARBA00076158"/>
    </source>
</evidence>
<feature type="binding site" evidence="19">
    <location>
        <position position="464"/>
    </location>
    <ligand>
        <name>meso-2,6-diaminopimelate</name>
        <dbReference type="ChEBI" id="CHEBI:57791"/>
    </ligand>
</feature>
<evidence type="ECO:0000256" key="11">
    <source>
        <dbReference type="ARBA" id="ARBA00023316"/>
    </source>
</evidence>
<evidence type="ECO:0000256" key="5">
    <source>
        <dbReference type="ARBA" id="ARBA00022618"/>
    </source>
</evidence>
<dbReference type="GO" id="GO:0009252">
    <property type="term" value="P:peptidoglycan biosynthetic process"/>
    <property type="evidence" value="ECO:0007669"/>
    <property type="project" value="UniProtKB-UniRule"/>
</dbReference>
<dbReference type="GO" id="GO:0005737">
    <property type="term" value="C:cytoplasm"/>
    <property type="evidence" value="ECO:0007669"/>
    <property type="project" value="UniProtKB-SubCell"/>
</dbReference>
<evidence type="ECO:0000256" key="6">
    <source>
        <dbReference type="ARBA" id="ARBA00022741"/>
    </source>
</evidence>
<feature type="modified residue" description="N6-carboxylysine" evidence="19">
    <location>
        <position position="221"/>
    </location>
</feature>
<dbReference type="Pfam" id="PF01225">
    <property type="entry name" value="Mur_ligase"/>
    <property type="match status" value="1"/>
</dbReference>
<dbReference type="SUPFAM" id="SSF53623">
    <property type="entry name" value="MurD-like peptide ligases, catalytic domain"/>
    <property type="match status" value="1"/>
</dbReference>
<evidence type="ECO:0000256" key="15">
    <source>
        <dbReference type="ARBA" id="ARBA00072883"/>
    </source>
</evidence>
<feature type="binding site" evidence="19">
    <location>
        <position position="468"/>
    </location>
    <ligand>
        <name>meso-2,6-diaminopimelate</name>
        <dbReference type="ChEBI" id="CHEBI:57791"/>
    </ligand>
</feature>
<dbReference type="SUPFAM" id="SSF53244">
    <property type="entry name" value="MurD-like peptide ligases, peptide-binding domain"/>
    <property type="match status" value="1"/>
</dbReference>
<dbReference type="HAMAP" id="MF_00208">
    <property type="entry name" value="MurE"/>
    <property type="match status" value="1"/>
</dbReference>
<feature type="binding site" evidence="19">
    <location>
        <position position="32"/>
    </location>
    <ligand>
        <name>UDP-N-acetyl-alpha-D-muramoyl-L-alanyl-D-glutamate</name>
        <dbReference type="ChEBI" id="CHEBI:83900"/>
    </ligand>
</feature>
<keyword evidence="19" id="KW-0460">Magnesium</keyword>
<dbReference type="AlphaFoldDB" id="A0A840UJY1"/>
<sequence length="498" mass="54497">MPKYINELVGKIVSAKVTNSDNKLVTAIECDSRKVRENTLFVCIKGATVDGHDFVAQAVKNGAAAVLAEKDVEVPADVVKIIVADVHKAMEEIVPYFYDYPGKKMRMIGVTGTNGKTTITYILRSILRNAGYKVGVIGTIKILIEDEEQEIHNTTPDIIDLQQILAQMDEKGMDYVVMEVSSHALALNRVAGCEYDTAVFTNLTQDHLDFHKTMKNYALAKAKLFDSLTANASKDNKTAIINIDDKAGKIMQQHSKCEVLTYAINNTAKLKAADIDIHANGAEFTLQTDNGALALSLNITGLFNIYNVMGAVGAAVAEKIDSKIIADTLAQFHSVPGRFELVRGGQDFSVIVDYAHTPDGLENVLKTARQIAKQRIITVFGCGGDRDRTKRPIMGEIAARLSDVVLATSDNPRSEDPEFILSEVEAGVLPALHGNMHEKITDRKDAIYRAVEIAAKDDIIVIAGKGHEDYQILKDKTIHFDDKEVALAAIKTKLAEDK</sequence>
<evidence type="ECO:0000259" key="22">
    <source>
        <dbReference type="Pfam" id="PF02875"/>
    </source>
</evidence>
<feature type="binding site" evidence="19">
    <location>
        <position position="153"/>
    </location>
    <ligand>
        <name>UDP-N-acetyl-alpha-D-muramoyl-L-alanyl-D-glutamate</name>
        <dbReference type="ChEBI" id="CHEBI:83900"/>
    </ligand>
</feature>
<dbReference type="UniPathway" id="UPA00219"/>
<dbReference type="GO" id="GO:0000287">
    <property type="term" value="F:magnesium ion binding"/>
    <property type="evidence" value="ECO:0007669"/>
    <property type="project" value="UniProtKB-UniRule"/>
</dbReference>